<feature type="domain" description="Integrase catalytic" evidence="1">
    <location>
        <begin position="236"/>
        <end position="395"/>
    </location>
</feature>
<proteinExistence type="predicted"/>
<gene>
    <name evidence="2" type="ORF">EDS130_LOCUS37129</name>
</gene>
<dbReference type="Proteomes" id="UP000663852">
    <property type="component" value="Unassembled WGS sequence"/>
</dbReference>
<dbReference type="PANTHER" id="PTHR37984">
    <property type="entry name" value="PROTEIN CBG26694"/>
    <property type="match status" value="1"/>
</dbReference>
<dbReference type="AlphaFoldDB" id="A0A815MHB6"/>
<evidence type="ECO:0000313" key="3">
    <source>
        <dbReference type="Proteomes" id="UP000663852"/>
    </source>
</evidence>
<dbReference type="FunFam" id="1.10.340.70:FF:000001">
    <property type="entry name" value="Retrovirus-related Pol polyprotein from transposon gypsy-like Protein"/>
    <property type="match status" value="1"/>
</dbReference>
<dbReference type="InterPro" id="IPR012337">
    <property type="entry name" value="RNaseH-like_sf"/>
</dbReference>
<sequence length="513" mass="59427">MHLKPSNNRRVDRISLILQQYNIKEIRHVSGKCNCMADYLSRYPRQVEDDDEFIENDFGIVPGLQALVAITTRAQAKAQLVVLNSGKNEPATAQSSPEDDQPSRVAGHEFDVTKIGDAQKQDSFYQEQIMKLQQKSSNCSFELKNDILYKIVSNDKINKKLIYVPSTLISQVVEAYHASLWAGHFGFRRTHNNLKDRYWWPNMKDTIRNYLSTCLKCQKFNFARHKAFGHLNPIESPRGPFQIIGIDYSGPFPTTSDGHKYVLAVTDYFTKWVIAIPTEKQNAQTTAAALYEHYICIYGVPRQILSDQGTPFNNQLMGAFTNILGCHHIKSTPYHPQTNGAIERFNATFERQLAKVTNTHMNDWDIHLKSIVFAYNTGRHAATEYSPYQLQFGRQPNLPPDPPIAQYEFLKPSDYFQYFRRTLKLYHRHAKDNIVKHQRYYKSKYDTHRLDIHFKVGDRVLKRLSGSRMKLSSIYSDPMIVLDVRHPTYWIRDELNDMVYQAHVSQLRSCSAC</sequence>
<reference evidence="2" key="1">
    <citation type="submission" date="2021-02" db="EMBL/GenBank/DDBJ databases">
        <authorList>
            <person name="Nowell W R."/>
        </authorList>
    </citation>
    <scope>NUCLEOTIDE SEQUENCE</scope>
</reference>
<dbReference type="InterPro" id="IPR001584">
    <property type="entry name" value="Integrase_cat-core"/>
</dbReference>
<dbReference type="PANTHER" id="PTHR37984:SF15">
    <property type="entry name" value="INTEGRASE CATALYTIC DOMAIN-CONTAINING PROTEIN"/>
    <property type="match status" value="1"/>
</dbReference>
<dbReference type="FunFam" id="3.30.420.10:FF:000032">
    <property type="entry name" value="Retrovirus-related Pol polyprotein from transposon 297-like Protein"/>
    <property type="match status" value="1"/>
</dbReference>
<dbReference type="Pfam" id="PF00665">
    <property type="entry name" value="rve"/>
    <property type="match status" value="1"/>
</dbReference>
<dbReference type="OrthoDB" id="10043879at2759"/>
<evidence type="ECO:0000259" key="1">
    <source>
        <dbReference type="PROSITE" id="PS50994"/>
    </source>
</evidence>
<protein>
    <recommendedName>
        <fullName evidence="1">Integrase catalytic domain-containing protein</fullName>
    </recommendedName>
</protein>
<dbReference type="SUPFAM" id="SSF53098">
    <property type="entry name" value="Ribonuclease H-like"/>
    <property type="match status" value="1"/>
</dbReference>
<organism evidence="2 3">
    <name type="scientific">Adineta ricciae</name>
    <name type="common">Rotifer</name>
    <dbReference type="NCBI Taxonomy" id="249248"/>
    <lineage>
        <taxon>Eukaryota</taxon>
        <taxon>Metazoa</taxon>
        <taxon>Spiralia</taxon>
        <taxon>Gnathifera</taxon>
        <taxon>Rotifera</taxon>
        <taxon>Eurotatoria</taxon>
        <taxon>Bdelloidea</taxon>
        <taxon>Adinetida</taxon>
        <taxon>Adinetidae</taxon>
        <taxon>Adineta</taxon>
    </lineage>
</organism>
<dbReference type="Gene3D" id="3.30.420.10">
    <property type="entry name" value="Ribonuclease H-like superfamily/Ribonuclease H"/>
    <property type="match status" value="1"/>
</dbReference>
<dbReference type="GO" id="GO:0003676">
    <property type="term" value="F:nucleic acid binding"/>
    <property type="evidence" value="ECO:0007669"/>
    <property type="project" value="InterPro"/>
</dbReference>
<name>A0A815MHB6_ADIRI</name>
<dbReference type="Pfam" id="PF17921">
    <property type="entry name" value="Integrase_H2C2"/>
    <property type="match status" value="1"/>
</dbReference>
<comment type="caution">
    <text evidence="2">The sequence shown here is derived from an EMBL/GenBank/DDBJ whole genome shotgun (WGS) entry which is preliminary data.</text>
</comment>
<evidence type="ECO:0000313" key="2">
    <source>
        <dbReference type="EMBL" id="CAF1416447.1"/>
    </source>
</evidence>
<dbReference type="Gene3D" id="1.10.340.70">
    <property type="match status" value="1"/>
</dbReference>
<accession>A0A815MHB6</accession>
<dbReference type="InterPro" id="IPR050951">
    <property type="entry name" value="Retrovirus_Pol_polyprotein"/>
</dbReference>
<dbReference type="EMBL" id="CAJNOJ010000359">
    <property type="protein sequence ID" value="CAF1416447.1"/>
    <property type="molecule type" value="Genomic_DNA"/>
</dbReference>
<dbReference type="InterPro" id="IPR036397">
    <property type="entry name" value="RNaseH_sf"/>
</dbReference>
<dbReference type="GO" id="GO:0015074">
    <property type="term" value="P:DNA integration"/>
    <property type="evidence" value="ECO:0007669"/>
    <property type="project" value="InterPro"/>
</dbReference>
<dbReference type="InterPro" id="IPR041588">
    <property type="entry name" value="Integrase_H2C2"/>
</dbReference>
<dbReference type="PROSITE" id="PS50994">
    <property type="entry name" value="INTEGRASE"/>
    <property type="match status" value="1"/>
</dbReference>